<keyword evidence="1" id="KW-0812">Transmembrane</keyword>
<evidence type="ECO:0000313" key="2">
    <source>
        <dbReference type="EMBL" id="GEO82650.1"/>
    </source>
</evidence>
<dbReference type="RefSeq" id="WP_147164678.1">
    <property type="nucleotide sequence ID" value="NZ_BJZO01000095.1"/>
</dbReference>
<evidence type="ECO:0008006" key="4">
    <source>
        <dbReference type="Google" id="ProtNLM"/>
    </source>
</evidence>
<protein>
    <recommendedName>
        <fullName evidence="4">DUF2568 domain-containing protein</fullName>
    </recommendedName>
</protein>
<dbReference type="Proteomes" id="UP000321567">
    <property type="component" value="Unassembled WGS sequence"/>
</dbReference>
<evidence type="ECO:0000313" key="3">
    <source>
        <dbReference type="Proteomes" id="UP000321567"/>
    </source>
</evidence>
<dbReference type="OrthoDB" id="8005151at2"/>
<evidence type="ECO:0000256" key="1">
    <source>
        <dbReference type="SAM" id="Phobius"/>
    </source>
</evidence>
<accession>A0A512HB87</accession>
<organism evidence="2 3">
    <name type="scientific">Pararhodospirillum oryzae</name>
    <dbReference type="NCBI Taxonomy" id="478448"/>
    <lineage>
        <taxon>Bacteria</taxon>
        <taxon>Pseudomonadati</taxon>
        <taxon>Pseudomonadota</taxon>
        <taxon>Alphaproteobacteria</taxon>
        <taxon>Rhodospirillales</taxon>
        <taxon>Rhodospirillaceae</taxon>
        <taxon>Pararhodospirillum</taxon>
    </lineage>
</organism>
<keyword evidence="3" id="KW-1185">Reference proteome</keyword>
<gene>
    <name evidence="2" type="ORF">ROR02_27810</name>
</gene>
<reference evidence="2 3" key="1">
    <citation type="submission" date="2019-07" db="EMBL/GenBank/DDBJ databases">
        <title>Whole genome shotgun sequence of Rhodospirillum oryzae NBRC 107573.</title>
        <authorList>
            <person name="Hosoyama A."/>
            <person name="Uohara A."/>
            <person name="Ohji S."/>
            <person name="Ichikawa N."/>
        </authorList>
    </citation>
    <scope>NUCLEOTIDE SEQUENCE [LARGE SCALE GENOMIC DNA]</scope>
    <source>
        <strain evidence="2 3">NBRC 107573</strain>
    </source>
</reference>
<name>A0A512HB87_9PROT</name>
<keyword evidence="1" id="KW-1133">Transmembrane helix</keyword>
<feature type="transmembrane region" description="Helical" evidence="1">
    <location>
        <begin position="40"/>
        <end position="59"/>
    </location>
</feature>
<comment type="caution">
    <text evidence="2">The sequence shown here is derived from an EMBL/GenBank/DDBJ whole genome shotgun (WGS) entry which is preliminary data.</text>
</comment>
<dbReference type="EMBL" id="BJZO01000095">
    <property type="protein sequence ID" value="GEO82650.1"/>
    <property type="molecule type" value="Genomic_DNA"/>
</dbReference>
<sequence>MSTLFTSGIVIDIILLLMIVEGWVLIRLTPRSGGALSPRAVVALLLPGAFLMLAVRAALIGAPWFLVALILALSFVAHMADIYIRLTDRP</sequence>
<feature type="transmembrane region" description="Helical" evidence="1">
    <location>
        <begin position="65"/>
        <end position="84"/>
    </location>
</feature>
<keyword evidence="1" id="KW-0472">Membrane</keyword>
<dbReference type="AlphaFoldDB" id="A0A512HB87"/>
<proteinExistence type="predicted"/>
<feature type="transmembrane region" description="Helical" evidence="1">
    <location>
        <begin position="6"/>
        <end position="28"/>
    </location>
</feature>